<evidence type="ECO:0000259" key="1">
    <source>
        <dbReference type="Pfam" id="PF05896"/>
    </source>
</evidence>
<feature type="domain" description="NqrA N-terminal barrel-sandwich hybrid" evidence="1">
    <location>
        <begin position="21"/>
        <end position="108"/>
    </location>
</feature>
<accession>A0A5J5GMP3</accession>
<dbReference type="InterPro" id="IPR011053">
    <property type="entry name" value="Single_hybrid_motif"/>
</dbReference>
<evidence type="ECO:0000313" key="3">
    <source>
        <dbReference type="EMBL" id="KAA9009410.1"/>
    </source>
</evidence>
<proteinExistence type="predicted"/>
<dbReference type="Pfam" id="PF24836">
    <property type="entry name" value="NQRA_2nd"/>
    <property type="match status" value="1"/>
</dbReference>
<comment type="caution">
    <text evidence="3">The sequence shown here is derived from an EMBL/GenBank/DDBJ whole genome shotgun (WGS) entry which is preliminary data.</text>
</comment>
<dbReference type="PANTHER" id="PTHR37839">
    <property type="entry name" value="NA(+)-TRANSLOCATING NADH-QUINONE REDUCTASE SUBUNIT A"/>
    <property type="match status" value="1"/>
</dbReference>
<dbReference type="Proteomes" id="UP000326554">
    <property type="component" value="Unassembled WGS sequence"/>
</dbReference>
<dbReference type="InterPro" id="IPR056148">
    <property type="entry name" value="NQRA_2nd"/>
</dbReference>
<dbReference type="RefSeq" id="WP_150444943.1">
    <property type="nucleotide sequence ID" value="NZ_VYQE01000002.1"/>
</dbReference>
<keyword evidence="4" id="KW-1185">Reference proteome</keyword>
<dbReference type="InterPro" id="IPR056147">
    <property type="entry name" value="NQRA_N"/>
</dbReference>
<evidence type="ECO:0000259" key="2">
    <source>
        <dbReference type="Pfam" id="PF24836"/>
    </source>
</evidence>
<dbReference type="GO" id="GO:0006814">
    <property type="term" value="P:sodium ion transport"/>
    <property type="evidence" value="ECO:0007669"/>
    <property type="project" value="InterPro"/>
</dbReference>
<dbReference type="AlphaFoldDB" id="A0A5J5GMP3"/>
<dbReference type="InterPro" id="IPR008703">
    <property type="entry name" value="NqrA"/>
</dbReference>
<dbReference type="Pfam" id="PF05896">
    <property type="entry name" value="NQRA_N"/>
    <property type="match status" value="1"/>
</dbReference>
<feature type="domain" description="NqrA second alpha/beta" evidence="2">
    <location>
        <begin position="124"/>
        <end position="263"/>
    </location>
</feature>
<dbReference type="EMBL" id="VYQE01000002">
    <property type="protein sequence ID" value="KAA9009410.1"/>
    <property type="molecule type" value="Genomic_DNA"/>
</dbReference>
<dbReference type="GO" id="GO:0016655">
    <property type="term" value="F:oxidoreductase activity, acting on NAD(P)H, quinone or similar compound as acceptor"/>
    <property type="evidence" value="ECO:0007669"/>
    <property type="project" value="InterPro"/>
</dbReference>
<reference evidence="3 4" key="1">
    <citation type="submission" date="2019-09" db="EMBL/GenBank/DDBJ databases">
        <authorList>
            <person name="Park J.-S."/>
            <person name="Choi H.-J."/>
        </authorList>
    </citation>
    <scope>NUCLEOTIDE SEQUENCE [LARGE SCALE GENOMIC DNA]</scope>
    <source>
        <strain evidence="3 4">176SS1-4</strain>
    </source>
</reference>
<dbReference type="SUPFAM" id="SSF51230">
    <property type="entry name" value="Single hybrid motif"/>
    <property type="match status" value="1"/>
</dbReference>
<gene>
    <name evidence="3" type="ORF">F3S47_09215</name>
</gene>
<sequence>MTVWWPREAMGTDSTVFNMTGYDLRALGAPPGDGRPCRPPTRVGLVGSDYPGLRLKPCVEAGDRVRIGDPVLRDGRTEDLVITAPVSGVVEEIAIGARRSVRLAVIRIEGEVRRTFDPAGAQDEDGLRTLMRESGLWSALLRRPFGRVPVPDERPAAILVPAMTTEPGAADPRPAIEGAREDFHRGLTALTRLTDGLVHVAQAPGSQLSPAHERIRPAVFRGGHPVGLPGLQIERLCPPSLDRPVWQIGHLDVIDLGRLLADGSPPKGLRQVALGGEKASDARVVALPPGADLEELALTESEPGPHRCLSGSPLSGTESRFLRRRHLQASFVVRSDRPAPPRHVFGPAKVPALVPHAALSRALGRDLPAIPLLRALSVGDTETAASLGALSLLEEDMALATYLSGATEDFGACLRRILDKLETGS</sequence>
<organism evidence="3 4">
    <name type="scientific">Histidinibacterium aquaticum</name>
    <dbReference type="NCBI Taxonomy" id="2613962"/>
    <lineage>
        <taxon>Bacteria</taxon>
        <taxon>Pseudomonadati</taxon>
        <taxon>Pseudomonadota</taxon>
        <taxon>Alphaproteobacteria</taxon>
        <taxon>Rhodobacterales</taxon>
        <taxon>Paracoccaceae</taxon>
        <taxon>Histidinibacterium</taxon>
    </lineage>
</organism>
<protein>
    <submittedName>
        <fullName evidence="3">Na(+)-translocating NADH-quinone reductase subunit A</fullName>
    </submittedName>
</protein>
<dbReference type="PANTHER" id="PTHR37839:SF1">
    <property type="entry name" value="NA(+)-TRANSLOCATING NADH-QUINONE REDUCTASE SUBUNIT A"/>
    <property type="match status" value="1"/>
</dbReference>
<evidence type="ECO:0000313" key="4">
    <source>
        <dbReference type="Proteomes" id="UP000326554"/>
    </source>
</evidence>
<name>A0A5J5GMP3_9RHOB</name>